<feature type="transmembrane region" description="Helical" evidence="1">
    <location>
        <begin position="72"/>
        <end position="92"/>
    </location>
</feature>
<dbReference type="OrthoDB" id="5197832at2"/>
<keyword evidence="1" id="KW-1133">Transmembrane helix</keyword>
<dbReference type="STRING" id="37923.BK826_10525"/>
<evidence type="ECO:0008006" key="6">
    <source>
        <dbReference type="Google" id="ProtNLM"/>
    </source>
</evidence>
<dbReference type="KEGG" id="rkr:I6G21_07225"/>
<evidence type="ECO:0000313" key="2">
    <source>
        <dbReference type="EMBL" id="OIJ33062.1"/>
    </source>
</evidence>
<accession>A0A147E7F1</accession>
<dbReference type="GeneID" id="61263173"/>
<name>A0A147E7F1_9MICC</name>
<reference evidence="3 5" key="2">
    <citation type="submission" date="2020-12" db="EMBL/GenBank/DDBJ databases">
        <title>FDA dAtabase for Regulatory Grade micrObial Sequences (FDA-ARGOS): Supporting development and validation of Infectious Disease Dx tests.</title>
        <authorList>
            <person name="Sproer C."/>
            <person name="Gronow S."/>
            <person name="Severitt S."/>
            <person name="Schroder I."/>
            <person name="Tallon L."/>
            <person name="Sadzewicz L."/>
            <person name="Zhao X."/>
            <person name="Boylan J."/>
            <person name="Ott S."/>
            <person name="Bowen H."/>
            <person name="Vavikolanu K."/>
            <person name="Mehta A."/>
            <person name="Aluvathingal J."/>
            <person name="Nadendla S."/>
            <person name="Lowell S."/>
            <person name="Myers T."/>
            <person name="Yan Y."/>
            <person name="Sichtig H."/>
        </authorList>
    </citation>
    <scope>NUCLEOTIDE SEQUENCE [LARGE SCALE GENOMIC DNA]</scope>
    <source>
        <strain evidence="3 5">FDAARGOS_864</strain>
    </source>
</reference>
<dbReference type="PATRIC" id="fig|37923.10.peg.474"/>
<dbReference type="EMBL" id="CP065738">
    <property type="protein sequence ID" value="QPT53089.1"/>
    <property type="molecule type" value="Genomic_DNA"/>
</dbReference>
<dbReference type="EMBL" id="MODZ01000022">
    <property type="protein sequence ID" value="OIJ33062.1"/>
    <property type="molecule type" value="Genomic_DNA"/>
</dbReference>
<organism evidence="2 4">
    <name type="scientific">Rothia kristinae</name>
    <dbReference type="NCBI Taxonomy" id="37923"/>
    <lineage>
        <taxon>Bacteria</taxon>
        <taxon>Bacillati</taxon>
        <taxon>Actinomycetota</taxon>
        <taxon>Actinomycetes</taxon>
        <taxon>Micrococcales</taxon>
        <taxon>Micrococcaceae</taxon>
        <taxon>Rothia</taxon>
    </lineage>
</organism>
<keyword evidence="1" id="KW-0812">Transmembrane</keyword>
<evidence type="ECO:0000313" key="4">
    <source>
        <dbReference type="Proteomes" id="UP000179540"/>
    </source>
</evidence>
<dbReference type="RefSeq" id="WP_058730230.1">
    <property type="nucleotide sequence ID" value="NZ_CP065738.1"/>
</dbReference>
<protein>
    <recommendedName>
        <fullName evidence="6">Integral membrane protein</fullName>
    </recommendedName>
</protein>
<feature type="transmembrane region" description="Helical" evidence="1">
    <location>
        <begin position="40"/>
        <end position="60"/>
    </location>
</feature>
<dbReference type="Proteomes" id="UP000594975">
    <property type="component" value="Chromosome"/>
</dbReference>
<proteinExistence type="predicted"/>
<reference evidence="2 4" key="1">
    <citation type="submission" date="2016-10" db="EMBL/GenBank/DDBJ databases">
        <title>Draft genome sequence of strain LCT isolated from the Shenzhou X spacecraft of China.</title>
        <authorList>
            <person name="Huang B."/>
        </authorList>
    </citation>
    <scope>NUCLEOTIDE SEQUENCE [LARGE SCALE GENOMIC DNA]</scope>
    <source>
        <strain evidence="2 4">LCT-H5</strain>
    </source>
</reference>
<evidence type="ECO:0000313" key="5">
    <source>
        <dbReference type="Proteomes" id="UP000594975"/>
    </source>
</evidence>
<dbReference type="AlphaFoldDB" id="A0A147E7F1"/>
<keyword evidence="1" id="KW-0472">Membrane</keyword>
<evidence type="ECO:0000313" key="3">
    <source>
        <dbReference type="EMBL" id="QPT53089.1"/>
    </source>
</evidence>
<evidence type="ECO:0000256" key="1">
    <source>
        <dbReference type="SAM" id="Phobius"/>
    </source>
</evidence>
<dbReference type="Proteomes" id="UP000179540">
    <property type="component" value="Unassembled WGS sequence"/>
</dbReference>
<sequence>MIAGYDLWFWISVVLGGISGLICLVQFLRGKAPDDFSQGSVLVLELFLIVYLVGSIIMQIATDGPAGDAWEYYGYLLTAMIIPAGTFIWSLAERTRWSTLMLAVAGPIIAVMVQRMNMLWYYY</sequence>
<gene>
    <name evidence="2" type="ORF">BK826_10525</name>
    <name evidence="3" type="ORF">I6G21_07225</name>
</gene>
<feature type="transmembrane region" description="Helical" evidence="1">
    <location>
        <begin position="99"/>
        <end position="122"/>
    </location>
</feature>
<feature type="transmembrane region" description="Helical" evidence="1">
    <location>
        <begin position="7"/>
        <end position="28"/>
    </location>
</feature>